<evidence type="ECO:0000313" key="1">
    <source>
        <dbReference type="EMBL" id="MCG2575840.1"/>
    </source>
</evidence>
<dbReference type="Pfam" id="PF14334">
    <property type="entry name" value="DUF4390"/>
    <property type="match status" value="1"/>
</dbReference>
<keyword evidence="2" id="KW-1185">Reference proteome</keyword>
<accession>A0ABS9JY60</accession>
<reference evidence="1" key="1">
    <citation type="submission" date="2022-01" db="EMBL/GenBank/DDBJ databases">
        <authorList>
            <person name="Jo J.-H."/>
            <person name="Im W.-T."/>
        </authorList>
    </citation>
    <scope>NUCLEOTIDE SEQUENCE</scope>
    <source>
        <strain evidence="1">XY25</strain>
    </source>
</reference>
<gene>
    <name evidence="1" type="ORF">LZ012_02385</name>
</gene>
<comment type="caution">
    <text evidence="1">The sequence shown here is derived from an EMBL/GenBank/DDBJ whole genome shotgun (WGS) entry which is preliminary data.</text>
</comment>
<dbReference type="RefSeq" id="WP_275707175.1">
    <property type="nucleotide sequence ID" value="NZ_JAKLTN010000001.1"/>
</dbReference>
<evidence type="ECO:0000313" key="2">
    <source>
        <dbReference type="Proteomes" id="UP001165384"/>
    </source>
</evidence>
<dbReference type="Proteomes" id="UP001165384">
    <property type="component" value="Unassembled WGS sequence"/>
</dbReference>
<dbReference type="EMBL" id="JAKLTN010000001">
    <property type="protein sequence ID" value="MCG2575840.1"/>
    <property type="molecule type" value="Genomic_DNA"/>
</dbReference>
<dbReference type="InterPro" id="IPR025500">
    <property type="entry name" value="DUF4390"/>
</dbReference>
<sequence length="207" mass="23545">MPECRARPADRVAGVLVLLRRWLLALVMLPAIALAAEIEVVNPQLQPADDGYVLSADFKFELNPRLEEAVTKGVVLHFVADFELTRARWYWLDEKLATRSQTYRLSYHALTRQYRLSTGGLHQSFATLSEAVQVLSRLRNWVVVERGEKGIRSGELYDAVLRLRLDVTQLPRPFQITALGNKDWSLASDWKAWQVNLPPLPVLEAAK</sequence>
<organism evidence="1 2">
    <name type="scientific">Dechloromonas hankyongensis</name>
    <dbReference type="NCBI Taxonomy" id="2908002"/>
    <lineage>
        <taxon>Bacteria</taxon>
        <taxon>Pseudomonadati</taxon>
        <taxon>Pseudomonadota</taxon>
        <taxon>Betaproteobacteria</taxon>
        <taxon>Rhodocyclales</taxon>
        <taxon>Azonexaceae</taxon>
        <taxon>Dechloromonas</taxon>
    </lineage>
</organism>
<proteinExistence type="predicted"/>
<name>A0ABS9JY60_9RHOO</name>
<protein>
    <submittedName>
        <fullName evidence="1">DUF4390 domain-containing protein</fullName>
    </submittedName>
</protein>